<dbReference type="SUPFAM" id="SSF89550">
    <property type="entry name" value="PHP domain-like"/>
    <property type="match status" value="1"/>
</dbReference>
<evidence type="ECO:0000256" key="2">
    <source>
        <dbReference type="ARBA" id="ARBA00009152"/>
    </source>
</evidence>
<protein>
    <recommendedName>
        <fullName evidence="3 8">Histidinol-phosphatase</fullName>
        <shortName evidence="8">HolPase</shortName>
        <ecNumber evidence="3 8">3.1.3.15</ecNumber>
    </recommendedName>
</protein>
<dbReference type="PANTHER" id="PTHR21039:SF0">
    <property type="entry name" value="HISTIDINOL-PHOSPHATASE"/>
    <property type="match status" value="1"/>
</dbReference>
<dbReference type="NCBIfam" id="TIGR01856">
    <property type="entry name" value="hisJ_fam"/>
    <property type="match status" value="1"/>
</dbReference>
<dbReference type="EMBL" id="CP002028">
    <property type="protein sequence ID" value="ADG83016.1"/>
    <property type="molecule type" value="Genomic_DNA"/>
</dbReference>
<dbReference type="Gene3D" id="3.20.20.140">
    <property type="entry name" value="Metal-dependent hydrolases"/>
    <property type="match status" value="1"/>
</dbReference>
<dbReference type="GO" id="GO:0005737">
    <property type="term" value="C:cytoplasm"/>
    <property type="evidence" value="ECO:0007669"/>
    <property type="project" value="TreeGrafter"/>
</dbReference>
<feature type="domain" description="Polymerase/histidinol phosphatase N-terminal" evidence="9">
    <location>
        <begin position="3"/>
        <end position="90"/>
    </location>
</feature>
<dbReference type="eggNOG" id="COG1387">
    <property type="taxonomic scope" value="Bacteria"/>
</dbReference>
<comment type="catalytic activity">
    <reaction evidence="7 8">
        <text>L-histidinol phosphate + H2O = L-histidinol + phosphate</text>
        <dbReference type="Rhea" id="RHEA:14465"/>
        <dbReference type="ChEBI" id="CHEBI:15377"/>
        <dbReference type="ChEBI" id="CHEBI:43474"/>
        <dbReference type="ChEBI" id="CHEBI:57699"/>
        <dbReference type="ChEBI" id="CHEBI:57980"/>
        <dbReference type="EC" id="3.1.3.15"/>
    </reaction>
</comment>
<dbReference type="CDD" id="cd12110">
    <property type="entry name" value="PHP_HisPPase_Hisj_like"/>
    <property type="match status" value="1"/>
</dbReference>
<evidence type="ECO:0000256" key="8">
    <source>
        <dbReference type="RuleBase" id="RU366003"/>
    </source>
</evidence>
<dbReference type="GO" id="GO:0004401">
    <property type="term" value="F:histidinol-phosphatase activity"/>
    <property type="evidence" value="ECO:0007669"/>
    <property type="project" value="UniProtKB-UniRule"/>
</dbReference>
<dbReference type="STRING" id="635013.TherJR_2172"/>
<organism evidence="10 11">
    <name type="scientific">Thermincola potens (strain JR)</name>
    <dbReference type="NCBI Taxonomy" id="635013"/>
    <lineage>
        <taxon>Bacteria</taxon>
        <taxon>Bacillati</taxon>
        <taxon>Bacillota</taxon>
        <taxon>Clostridia</taxon>
        <taxon>Eubacteriales</taxon>
        <taxon>Thermincolaceae</taxon>
        <taxon>Thermincola</taxon>
    </lineage>
</organism>
<proteinExistence type="inferred from homology"/>
<dbReference type="KEGG" id="tjr:TherJR_2172"/>
<dbReference type="HOGENOM" id="CLU_054611_2_0_9"/>
<evidence type="ECO:0000256" key="7">
    <source>
        <dbReference type="ARBA" id="ARBA00049158"/>
    </source>
</evidence>
<evidence type="ECO:0000256" key="3">
    <source>
        <dbReference type="ARBA" id="ARBA00013085"/>
    </source>
</evidence>
<evidence type="ECO:0000256" key="6">
    <source>
        <dbReference type="ARBA" id="ARBA00023102"/>
    </source>
</evidence>
<dbReference type="InterPro" id="IPR003141">
    <property type="entry name" value="Pol/His_phosphatase_N"/>
</dbReference>
<dbReference type="PANTHER" id="PTHR21039">
    <property type="entry name" value="HISTIDINOL PHOSPHATASE-RELATED"/>
    <property type="match status" value="1"/>
</dbReference>
<dbReference type="InterPro" id="IPR016195">
    <property type="entry name" value="Pol/histidinol_Pase-like"/>
</dbReference>
<dbReference type="NCBIfam" id="NF005596">
    <property type="entry name" value="PRK07328.1"/>
    <property type="match status" value="1"/>
</dbReference>
<evidence type="ECO:0000256" key="5">
    <source>
        <dbReference type="ARBA" id="ARBA00022801"/>
    </source>
</evidence>
<evidence type="ECO:0000313" key="11">
    <source>
        <dbReference type="Proteomes" id="UP000002377"/>
    </source>
</evidence>
<dbReference type="Pfam" id="PF02811">
    <property type="entry name" value="PHP"/>
    <property type="match status" value="1"/>
</dbReference>
<evidence type="ECO:0000256" key="1">
    <source>
        <dbReference type="ARBA" id="ARBA00004970"/>
    </source>
</evidence>
<keyword evidence="5 8" id="KW-0378">Hydrolase</keyword>
<keyword evidence="4 8" id="KW-0028">Amino-acid biosynthesis</keyword>
<dbReference type="RefSeq" id="WP_013121017.1">
    <property type="nucleotide sequence ID" value="NC_014152.1"/>
</dbReference>
<comment type="similarity">
    <text evidence="2 8">Belongs to the PHP hydrolase family. HisK subfamily.</text>
</comment>
<gene>
    <name evidence="10" type="ordered locus">TherJR_2172</name>
</gene>
<dbReference type="Proteomes" id="UP000002377">
    <property type="component" value="Chromosome"/>
</dbReference>
<keyword evidence="11" id="KW-1185">Reference proteome</keyword>
<evidence type="ECO:0000256" key="4">
    <source>
        <dbReference type="ARBA" id="ARBA00022605"/>
    </source>
</evidence>
<dbReference type="OrthoDB" id="9775255at2"/>
<evidence type="ECO:0000259" key="9">
    <source>
        <dbReference type="SMART" id="SM00481"/>
    </source>
</evidence>
<name>D5X9B2_THEPJ</name>
<dbReference type="InterPro" id="IPR010140">
    <property type="entry name" value="Histidinol_P_phosphatase_HisJ"/>
</dbReference>
<dbReference type="SMART" id="SM00481">
    <property type="entry name" value="POLIIIAc"/>
    <property type="match status" value="1"/>
</dbReference>
<accession>D5X9B2</accession>
<sequence length="267" mass="30636">MLVDYHMHTKMCGHAEGEMEEYVLKAKREGIVEIGVADHIPMYFLPAAERDPSIAMAEEELPIYVKAVEKLQKQFYPYNIKLGIEADFDPGCQAELKRIINAFPFDYVLGSIHFLGRWGFDNPRFIDEYQKRDIDEVYAEYFNLLEKAAASGHFDILAHPDLVKKLNFRPRKDITYIYERLAKCFADADICIEINTAGLRAPVGEIYPSAVFLRECFKRRVPVTLGSDAHTPEQVGAGFPEAKQLLLEIGYDRIAVFSQRKRRLLPL</sequence>
<reference evidence="10 11" key="1">
    <citation type="submission" date="2010-05" db="EMBL/GenBank/DDBJ databases">
        <title>Complete sequence of Thermincola sp. JR.</title>
        <authorList>
            <consortium name="US DOE Joint Genome Institute"/>
            <person name="Lucas S."/>
            <person name="Copeland A."/>
            <person name="Lapidus A."/>
            <person name="Cheng J.-F."/>
            <person name="Bruce D."/>
            <person name="Goodwin L."/>
            <person name="Pitluck S."/>
            <person name="Chertkov O."/>
            <person name="Detter J.C."/>
            <person name="Han C."/>
            <person name="Tapia R."/>
            <person name="Land M."/>
            <person name="Hauser L."/>
            <person name="Kyrpides N."/>
            <person name="Mikhailova N."/>
            <person name="Hazen T.C."/>
            <person name="Woyke T."/>
        </authorList>
    </citation>
    <scope>NUCLEOTIDE SEQUENCE [LARGE SCALE GENOMIC DNA]</scope>
    <source>
        <strain evidence="10 11">JR</strain>
    </source>
</reference>
<dbReference type="EC" id="3.1.3.15" evidence="3 8"/>
<comment type="pathway">
    <text evidence="1 8">Amino-acid biosynthesis; L-histidine biosynthesis; L-histidine from 5-phospho-alpha-D-ribose 1-diphosphate: step 8/9.</text>
</comment>
<evidence type="ECO:0000313" key="10">
    <source>
        <dbReference type="EMBL" id="ADG83016.1"/>
    </source>
</evidence>
<dbReference type="GO" id="GO:0000105">
    <property type="term" value="P:L-histidine biosynthetic process"/>
    <property type="evidence" value="ECO:0007669"/>
    <property type="project" value="UniProtKB-UniRule"/>
</dbReference>
<dbReference type="InterPro" id="IPR004013">
    <property type="entry name" value="PHP_dom"/>
</dbReference>
<keyword evidence="6 8" id="KW-0368">Histidine biosynthesis</keyword>
<dbReference type="AlphaFoldDB" id="D5X9B2"/>
<dbReference type="UniPathway" id="UPA00031">
    <property type="reaction ID" value="UER00013"/>
</dbReference>